<evidence type="ECO:0000256" key="12">
    <source>
        <dbReference type="ARBA" id="ARBA00023160"/>
    </source>
</evidence>
<evidence type="ECO:0000256" key="2">
    <source>
        <dbReference type="ARBA" id="ARBA00009295"/>
    </source>
</evidence>
<evidence type="ECO:0000256" key="1">
    <source>
        <dbReference type="ARBA" id="ARBA00004141"/>
    </source>
</evidence>
<evidence type="ECO:0000313" key="16">
    <source>
        <dbReference type="Proteomes" id="UP001162162"/>
    </source>
</evidence>
<dbReference type="Proteomes" id="UP001162162">
    <property type="component" value="Unassembled WGS sequence"/>
</dbReference>
<comment type="similarity">
    <text evidence="2">Belongs to the fatty acid desaturase type 1 family.</text>
</comment>
<evidence type="ECO:0000259" key="14">
    <source>
        <dbReference type="Pfam" id="PF00487"/>
    </source>
</evidence>
<evidence type="ECO:0000256" key="13">
    <source>
        <dbReference type="SAM" id="Phobius"/>
    </source>
</evidence>
<dbReference type="GO" id="GO:0005506">
    <property type="term" value="F:iron ion binding"/>
    <property type="evidence" value="ECO:0007669"/>
    <property type="project" value="TreeGrafter"/>
</dbReference>
<evidence type="ECO:0000256" key="6">
    <source>
        <dbReference type="ARBA" id="ARBA00022832"/>
    </source>
</evidence>
<evidence type="ECO:0000256" key="10">
    <source>
        <dbReference type="ARBA" id="ARBA00023098"/>
    </source>
</evidence>
<dbReference type="InterPro" id="IPR015876">
    <property type="entry name" value="Acyl-CoA_DS"/>
</dbReference>
<reference evidence="15" key="1">
    <citation type="journal article" date="2023" name="Insect Mol. Biol.">
        <title>Genome sequencing provides insights into the evolution of gene families encoding plant cell wall-degrading enzymes in longhorned beetles.</title>
        <authorList>
            <person name="Shin N.R."/>
            <person name="Okamura Y."/>
            <person name="Kirsch R."/>
            <person name="Pauchet Y."/>
        </authorList>
    </citation>
    <scope>NUCLEOTIDE SEQUENCE</scope>
    <source>
        <strain evidence="15">AMC_N1</strain>
    </source>
</reference>
<feature type="domain" description="Fatty acid desaturase" evidence="14">
    <location>
        <begin position="104"/>
        <end position="309"/>
    </location>
</feature>
<dbReference type="PANTHER" id="PTHR11351">
    <property type="entry name" value="ACYL-COA DESATURASE"/>
    <property type="match status" value="1"/>
</dbReference>
<gene>
    <name evidence="15" type="ORF">NQ318_007922</name>
</gene>
<dbReference type="GO" id="GO:0004768">
    <property type="term" value="F:stearoyl-CoA 9-desaturase activity"/>
    <property type="evidence" value="ECO:0007669"/>
    <property type="project" value="TreeGrafter"/>
</dbReference>
<keyword evidence="5" id="KW-0479">Metal-binding</keyword>
<evidence type="ECO:0000256" key="9">
    <source>
        <dbReference type="ARBA" id="ARBA00023004"/>
    </source>
</evidence>
<proteinExistence type="inferred from homology"/>
<keyword evidence="9" id="KW-0408">Iron</keyword>
<dbReference type="InterPro" id="IPR001522">
    <property type="entry name" value="FADS-1_CS"/>
</dbReference>
<feature type="transmembrane region" description="Helical" evidence="13">
    <location>
        <begin position="103"/>
        <end position="124"/>
    </location>
</feature>
<keyword evidence="6" id="KW-0276">Fatty acid metabolism</keyword>
<organism evidence="15 16">
    <name type="scientific">Aromia moschata</name>
    <dbReference type="NCBI Taxonomy" id="1265417"/>
    <lineage>
        <taxon>Eukaryota</taxon>
        <taxon>Metazoa</taxon>
        <taxon>Ecdysozoa</taxon>
        <taxon>Arthropoda</taxon>
        <taxon>Hexapoda</taxon>
        <taxon>Insecta</taxon>
        <taxon>Pterygota</taxon>
        <taxon>Neoptera</taxon>
        <taxon>Endopterygota</taxon>
        <taxon>Coleoptera</taxon>
        <taxon>Polyphaga</taxon>
        <taxon>Cucujiformia</taxon>
        <taxon>Chrysomeloidea</taxon>
        <taxon>Cerambycidae</taxon>
        <taxon>Cerambycinae</taxon>
        <taxon>Callichromatini</taxon>
        <taxon>Aromia</taxon>
    </lineage>
</organism>
<dbReference type="PANTHER" id="PTHR11351:SF21">
    <property type="entry name" value="GH07782P"/>
    <property type="match status" value="1"/>
</dbReference>
<keyword evidence="3" id="KW-0444">Lipid biosynthesis</keyword>
<comment type="caution">
    <text evidence="15">The sequence shown here is derived from an EMBL/GenBank/DDBJ whole genome shotgun (WGS) entry which is preliminary data.</text>
</comment>
<evidence type="ECO:0000256" key="4">
    <source>
        <dbReference type="ARBA" id="ARBA00022692"/>
    </source>
</evidence>
<sequence length="369" mass="42016">MAPDSTVPMCELGTEYGTDKGNDGDLSNIQSNTLRYGKYKFMFWEFETPLIWRNIIAIFTLHILAVYALTTYSWNLGTVVFTTRRGMVRVPQSGDTLYIVNNLVSLTAFIIGGITAFGITGGVHRYFTHRAYKAKLPLRVILLICYSVAGQNSILDWVRDHRVHHKFTETNADPHNAKRGFFFAHVGWLMMKKHPDVIRMGKALDCSDLFEDPLVVFHQKYFTWIKLLFCFILPTMIPPLLWGESLLVTIKGVILVRYTISLNCTWLVNSAAHLWGTKPYDKKINPVENLTVSILSGGEGYHNYHHTFPWDYRASEMGSMLNITTLWLNFFEKNRLGLRPEVPLTGTGEKSGDDARGWNALQVGTRSPL</sequence>
<dbReference type="GO" id="GO:0006636">
    <property type="term" value="P:unsaturated fatty acid biosynthetic process"/>
    <property type="evidence" value="ECO:0007669"/>
    <property type="project" value="TreeGrafter"/>
</dbReference>
<feature type="transmembrane region" description="Helical" evidence="13">
    <location>
        <begin position="221"/>
        <end position="242"/>
    </location>
</feature>
<comment type="subcellular location">
    <subcellularLocation>
        <location evidence="1">Membrane</location>
        <topology evidence="1">Multi-pass membrane protein</topology>
    </subcellularLocation>
</comment>
<dbReference type="EMBL" id="JAPWTK010000242">
    <property type="protein sequence ID" value="KAJ8944709.1"/>
    <property type="molecule type" value="Genomic_DNA"/>
</dbReference>
<dbReference type="GO" id="GO:0005789">
    <property type="term" value="C:endoplasmic reticulum membrane"/>
    <property type="evidence" value="ECO:0007669"/>
    <property type="project" value="TreeGrafter"/>
</dbReference>
<feature type="transmembrane region" description="Helical" evidence="13">
    <location>
        <begin position="136"/>
        <end position="155"/>
    </location>
</feature>
<dbReference type="CDD" id="cd03505">
    <property type="entry name" value="Delta9-FADS-like"/>
    <property type="match status" value="1"/>
</dbReference>
<dbReference type="AlphaFoldDB" id="A0AAV8Y3E3"/>
<dbReference type="Pfam" id="PF00487">
    <property type="entry name" value="FA_desaturase"/>
    <property type="match status" value="1"/>
</dbReference>
<name>A0AAV8Y3E3_9CUCU</name>
<evidence type="ECO:0000256" key="3">
    <source>
        <dbReference type="ARBA" id="ARBA00022516"/>
    </source>
</evidence>
<evidence type="ECO:0000256" key="5">
    <source>
        <dbReference type="ARBA" id="ARBA00022723"/>
    </source>
</evidence>
<evidence type="ECO:0000256" key="8">
    <source>
        <dbReference type="ARBA" id="ARBA00023002"/>
    </source>
</evidence>
<accession>A0AAV8Y3E3</accession>
<evidence type="ECO:0000256" key="7">
    <source>
        <dbReference type="ARBA" id="ARBA00022989"/>
    </source>
</evidence>
<evidence type="ECO:0000256" key="11">
    <source>
        <dbReference type="ARBA" id="ARBA00023136"/>
    </source>
</evidence>
<keyword evidence="10" id="KW-0443">Lipid metabolism</keyword>
<protein>
    <recommendedName>
        <fullName evidence="14">Fatty acid desaturase domain-containing protein</fullName>
    </recommendedName>
</protein>
<evidence type="ECO:0000313" key="15">
    <source>
        <dbReference type="EMBL" id="KAJ8944709.1"/>
    </source>
</evidence>
<keyword evidence="8" id="KW-0560">Oxidoreductase</keyword>
<keyword evidence="7 13" id="KW-1133">Transmembrane helix</keyword>
<dbReference type="PROSITE" id="PS00476">
    <property type="entry name" value="FATTY_ACID_DESATUR_1"/>
    <property type="match status" value="1"/>
</dbReference>
<keyword evidence="16" id="KW-1185">Reference proteome</keyword>
<dbReference type="InterPro" id="IPR005804">
    <property type="entry name" value="FA_desaturase_dom"/>
</dbReference>
<feature type="transmembrane region" description="Helical" evidence="13">
    <location>
        <begin position="50"/>
        <end position="69"/>
    </location>
</feature>
<keyword evidence="11 13" id="KW-0472">Membrane</keyword>
<keyword evidence="12" id="KW-0275">Fatty acid biosynthesis</keyword>
<keyword evidence="4 13" id="KW-0812">Transmembrane</keyword>